<sequence>MGGSWLMFQTIWVTVLVAMPILVWWIYFLILWPKFVRSQILLTSLEPSQDSPNFNR</sequence>
<keyword evidence="1" id="KW-0472">Membrane</keyword>
<keyword evidence="1" id="KW-0812">Transmembrane</keyword>
<dbReference type="EMBL" id="CP001291">
    <property type="protein sequence ID" value="ACK71869.1"/>
    <property type="molecule type" value="Genomic_DNA"/>
</dbReference>
<name>B7KFF3_GLOC7</name>
<dbReference type="HOGENOM" id="CLU_3006649_0_0_3"/>
<dbReference type="STRING" id="65393.PCC7424_3476"/>
<feature type="domain" description="DUF6737" evidence="2">
    <location>
        <begin position="2"/>
        <end position="34"/>
    </location>
</feature>
<proteinExistence type="predicted"/>
<organism evidence="3 4">
    <name type="scientific">Gloeothece citriformis (strain PCC 7424)</name>
    <name type="common">Cyanothece sp. (strain PCC 7424)</name>
    <dbReference type="NCBI Taxonomy" id="65393"/>
    <lineage>
        <taxon>Bacteria</taxon>
        <taxon>Bacillati</taxon>
        <taxon>Cyanobacteriota</taxon>
        <taxon>Cyanophyceae</taxon>
        <taxon>Oscillatoriophycideae</taxon>
        <taxon>Chroococcales</taxon>
        <taxon>Aphanothecaceae</taxon>
        <taxon>Gloeothece</taxon>
        <taxon>Gloeothece citriformis</taxon>
    </lineage>
</organism>
<protein>
    <recommendedName>
        <fullName evidence="2">DUF6737 domain-containing protein</fullName>
    </recommendedName>
</protein>
<dbReference type="KEGG" id="cyc:PCC7424_3476"/>
<dbReference type="InterPro" id="IPR046625">
    <property type="entry name" value="DUF6737"/>
</dbReference>
<evidence type="ECO:0000313" key="3">
    <source>
        <dbReference type="EMBL" id="ACK71869.1"/>
    </source>
</evidence>
<accession>B7KFF3</accession>
<keyword evidence="4" id="KW-1185">Reference proteome</keyword>
<evidence type="ECO:0000256" key="1">
    <source>
        <dbReference type="SAM" id="Phobius"/>
    </source>
</evidence>
<gene>
    <name evidence="3" type="ordered locus">PCC7424_3476</name>
</gene>
<dbReference type="Pfam" id="PF20522">
    <property type="entry name" value="DUF6737"/>
    <property type="match status" value="1"/>
</dbReference>
<feature type="transmembrane region" description="Helical" evidence="1">
    <location>
        <begin position="6"/>
        <end position="32"/>
    </location>
</feature>
<evidence type="ECO:0000259" key="2">
    <source>
        <dbReference type="Pfam" id="PF20522"/>
    </source>
</evidence>
<dbReference type="Proteomes" id="UP000002384">
    <property type="component" value="Chromosome"/>
</dbReference>
<reference evidence="4" key="1">
    <citation type="journal article" date="2011" name="MBio">
        <title>Novel metabolic attributes of the genus Cyanothece, comprising a group of unicellular nitrogen-fixing Cyanobacteria.</title>
        <authorList>
            <person name="Bandyopadhyay A."/>
            <person name="Elvitigala T."/>
            <person name="Welsh E."/>
            <person name="Stockel J."/>
            <person name="Liberton M."/>
            <person name="Min H."/>
            <person name="Sherman L.A."/>
            <person name="Pakrasi H.B."/>
        </authorList>
    </citation>
    <scope>NUCLEOTIDE SEQUENCE [LARGE SCALE GENOMIC DNA]</scope>
    <source>
        <strain evidence="4">PCC 7424</strain>
    </source>
</reference>
<dbReference type="AlphaFoldDB" id="B7KFF3"/>
<keyword evidence="1" id="KW-1133">Transmembrane helix</keyword>
<evidence type="ECO:0000313" key="4">
    <source>
        <dbReference type="Proteomes" id="UP000002384"/>
    </source>
</evidence>